<dbReference type="Proteomes" id="UP000321570">
    <property type="component" value="Unassembled WGS sequence"/>
</dbReference>
<evidence type="ECO:0000313" key="23">
    <source>
        <dbReference type="EMBL" id="VUZ52977.1"/>
    </source>
</evidence>
<dbReference type="CDD" id="cd06100">
    <property type="entry name" value="CCL_ACL-C"/>
    <property type="match status" value="1"/>
</dbReference>
<accession>A0A158QCN6</accession>
<dbReference type="AlphaFoldDB" id="A0A158QCN6"/>
<dbReference type="WBParaSite" id="HDID_0000173901-mRNA-1">
    <property type="protein sequence ID" value="HDID_0000173901-mRNA-1"/>
    <property type="gene ID" value="HDID_0000173901"/>
</dbReference>
<evidence type="ECO:0000256" key="15">
    <source>
        <dbReference type="ARBA" id="ARBA00022990"/>
    </source>
</evidence>
<reference evidence="22 24" key="2">
    <citation type="submission" date="2018-11" db="EMBL/GenBank/DDBJ databases">
        <authorList>
            <consortium name="Pathogen Informatics"/>
        </authorList>
    </citation>
    <scope>NUCLEOTIDE SEQUENCE [LARGE SCALE GENOMIC DNA]</scope>
</reference>
<dbReference type="InterPro" id="IPR014608">
    <property type="entry name" value="ATP-citrate_synthase"/>
</dbReference>
<dbReference type="InterPro" id="IPR016142">
    <property type="entry name" value="Citrate_synth-like_lrg_a-sub"/>
</dbReference>
<dbReference type="InterPro" id="IPR002020">
    <property type="entry name" value="Citrate_synthase"/>
</dbReference>
<dbReference type="SUPFAM" id="SSF56059">
    <property type="entry name" value="Glutathione synthetase ATP-binding domain-like"/>
    <property type="match status" value="1"/>
</dbReference>
<dbReference type="InterPro" id="IPR016102">
    <property type="entry name" value="Succinyl-CoA_synth-like"/>
</dbReference>
<sequence>MSVKPIYENSAKQIIKNALKWEFNDFSALITSPNELDSALTSHPWLATHRLVCKPDQLVKRRGKLGLIICDVTFDEVKKWISDRINKPLKIGSKTGIFNRFLIEQFIPHSPVEEYYFCIYTQKEGDLILFCADGGINVGDVDSKAKRFLITNQMLGTLDETTLSTQLLQSDLLKDIQDFLRRSYLAKFISELHRVVEHLHISYLEINPLVVCPDSQGNLQIHILDAAAKIDQCAEYLFSSNKDWLANGEPITFPPAFGQIQTPEEQRVADLDARTGASMKLRVLNPHGRIWTMSAGGGASVIYADTICQLASSPTELANYGEYSGAPTEVQTYEYASTILHLMTNTFPSHPDGKILLIGGGVANFTNVAVTFHGIIRAIGDYQDALRAHAVKIYVRRGGPNYHEGLRAMHELGQSLHLPIFVFGPETHMTAIVAMALGITETPANLTALVTPSLFEQSSHNSTNNSAVDLVCAQSGPKKAKMSSVNQGGTYSGLFNKESRAIVWGLQLKAIQSMLDFDYACGRTAPSVAAIVYPFAGDHKQKFYWGSNQNLFIPQYQSLTTALNKHMDAKLLVNFASYRAAYDVTMEAMSMKDETGKRSRLDGIAIIAEGIPERFARRIMFVAKQMNVVIIGPATVGAIKPGCFKVGNTAGMIDNILASKLHRPGSVAYVSRSGGMSNELNNIISRNTDGVAEGVAIGGDRFPGSTFIDHILRYEADPGVSMIILLGEVGGLEEYSIAEAIENGRIKKPLVAWCIGTCAETLAGEGNTNNLEDVQFGHAGACAHSQAETAVAKNARLAKAGAFVPESFNDLGDLIRKVYEDQVKSGKLIPKPDYPPQTVPMDYAWAKELGLVRKPAEFTSTISDDRGSELLYAGMPVSRVLSDNLGIGGVISLLWFKRRLPDYATAYIERCLIITADHGPAVSGAHNTIVAARADKDLVSSLASGLLTIGSRFGGAIDAAARQFSEAFDAGQSPSEFVASSRDAGRLIMGIGHRIKSVFNPDTRVTLLAEFARANFPATPLIDFAFQVEKLTTAKRPTLILNVDGLIGVSMVDLLRNCGCFTREESDEYIRFGALNGLFVLARSIGFIGHYLDQKRLRQGLYRHPWDDITYQLPDFDDNAGPSTSGTNGGNN</sequence>
<evidence type="ECO:0000256" key="6">
    <source>
        <dbReference type="ARBA" id="ARBA00022499"/>
    </source>
</evidence>
<dbReference type="InterPro" id="IPR032263">
    <property type="entry name" value="Citrate-bd"/>
</dbReference>
<keyword evidence="14" id="KW-0832">Ubl conjugation</keyword>
<dbReference type="Pfam" id="PF00549">
    <property type="entry name" value="Ligase_CoA"/>
    <property type="match status" value="1"/>
</dbReference>
<gene>
    <name evidence="22" type="ORF">HDID_LOCUS1740</name>
    <name evidence="23" type="ORF">WMSIL1_LOCUS11317</name>
</gene>
<dbReference type="Gene3D" id="3.40.50.261">
    <property type="entry name" value="Succinyl-CoA synthetase domains"/>
    <property type="match status" value="2"/>
</dbReference>
<evidence type="ECO:0000256" key="10">
    <source>
        <dbReference type="ARBA" id="ARBA00022723"/>
    </source>
</evidence>
<keyword evidence="15" id="KW-0007">Acetylation</keyword>
<dbReference type="SUPFAM" id="SSF48256">
    <property type="entry name" value="Citrate synthase"/>
    <property type="match status" value="1"/>
</dbReference>
<dbReference type="GO" id="GO:0046872">
    <property type="term" value="F:metal ion binding"/>
    <property type="evidence" value="ECO:0007669"/>
    <property type="project" value="UniProtKB-UniRule"/>
</dbReference>
<evidence type="ECO:0000256" key="9">
    <source>
        <dbReference type="ARBA" id="ARBA00022679"/>
    </source>
</evidence>
<dbReference type="Proteomes" id="UP000274504">
    <property type="component" value="Unassembled WGS sequence"/>
</dbReference>
<evidence type="ECO:0000259" key="19">
    <source>
        <dbReference type="Pfam" id="PF00549"/>
    </source>
</evidence>
<evidence type="ECO:0000256" key="2">
    <source>
        <dbReference type="ARBA" id="ARBA00004514"/>
    </source>
</evidence>
<protein>
    <recommendedName>
        <fullName evidence="17">ATP-citrate synthase</fullName>
        <ecNumber evidence="17">2.3.3.8</ecNumber>
    </recommendedName>
    <alternativeName>
        <fullName evidence="17">ATP-citrate (pro-S-)-lyase</fullName>
    </alternativeName>
    <alternativeName>
        <fullName evidence="17">Citrate cleavage enzyme</fullName>
    </alternativeName>
</protein>
<evidence type="ECO:0000256" key="13">
    <source>
        <dbReference type="ARBA" id="ARBA00022842"/>
    </source>
</evidence>
<dbReference type="STRING" id="6216.A0A158QCN6"/>
<dbReference type="GO" id="GO:0006085">
    <property type="term" value="P:acetyl-CoA biosynthetic process"/>
    <property type="evidence" value="ECO:0007669"/>
    <property type="project" value="InterPro"/>
</dbReference>
<dbReference type="GO" id="GO:0003878">
    <property type="term" value="F:ATP citrate synthase activity"/>
    <property type="evidence" value="ECO:0007669"/>
    <property type="project" value="UniProtKB-UniRule"/>
</dbReference>
<keyword evidence="6" id="KW-1017">Isopeptide bond</keyword>
<evidence type="ECO:0000256" key="4">
    <source>
        <dbReference type="ARBA" id="ARBA00010719"/>
    </source>
</evidence>
<keyword evidence="13 17" id="KW-0460">Magnesium</keyword>
<keyword evidence="9 17" id="KW-0808">Transferase</keyword>
<keyword evidence="16 17" id="KW-0443">Lipid metabolism</keyword>
<organism evidence="26">
    <name type="scientific">Hymenolepis diminuta</name>
    <name type="common">Rat tapeworm</name>
    <dbReference type="NCBI Taxonomy" id="6216"/>
    <lineage>
        <taxon>Eukaryota</taxon>
        <taxon>Metazoa</taxon>
        <taxon>Spiralia</taxon>
        <taxon>Lophotrochozoa</taxon>
        <taxon>Platyhelminthes</taxon>
        <taxon>Cestoda</taxon>
        <taxon>Eucestoda</taxon>
        <taxon>Cyclophyllidea</taxon>
        <taxon>Hymenolepididae</taxon>
        <taxon>Hymenolepis</taxon>
    </lineage>
</organism>
<comment type="similarity">
    <text evidence="3 17">In the C-terminal section; belongs to the succinate/malate CoA ligase alpha subunit family.</text>
</comment>
<evidence type="ECO:0000256" key="12">
    <source>
        <dbReference type="ARBA" id="ARBA00022840"/>
    </source>
</evidence>
<keyword evidence="10 17" id="KW-0479">Metal-binding</keyword>
<evidence type="ECO:0000313" key="22">
    <source>
        <dbReference type="EMBL" id="VDL19201.1"/>
    </source>
</evidence>
<evidence type="ECO:0000256" key="18">
    <source>
        <dbReference type="PIRSR" id="PIRSR036511-1"/>
    </source>
</evidence>
<reference evidence="26" key="1">
    <citation type="submission" date="2016-04" db="UniProtKB">
        <authorList>
            <consortium name="WormBaseParasite"/>
        </authorList>
    </citation>
    <scope>IDENTIFICATION</scope>
</reference>
<dbReference type="InterPro" id="IPR016143">
    <property type="entry name" value="Citrate_synth-like_sm_a-sub"/>
</dbReference>
<dbReference type="Gene3D" id="1.10.230.10">
    <property type="entry name" value="Cytochrome P450-Terp, domain 2"/>
    <property type="match status" value="1"/>
</dbReference>
<dbReference type="Pfam" id="PF00285">
    <property type="entry name" value="Citrate_synt"/>
    <property type="match status" value="1"/>
</dbReference>
<dbReference type="PIRSF" id="PIRSF036511">
    <property type="entry name" value="ATP_citrt_syn"/>
    <property type="match status" value="1"/>
</dbReference>
<dbReference type="GO" id="GO:0005524">
    <property type="term" value="F:ATP binding"/>
    <property type="evidence" value="ECO:0007669"/>
    <property type="project" value="UniProtKB-UniRule"/>
</dbReference>
<reference evidence="23 25" key="3">
    <citation type="submission" date="2019-07" db="EMBL/GenBank/DDBJ databases">
        <authorList>
            <person name="Jastrzebski P J."/>
            <person name="Paukszto L."/>
            <person name="Jastrzebski P J."/>
        </authorList>
    </citation>
    <scope>NUCLEOTIDE SEQUENCE [LARGE SCALE GENOMIC DNA]</scope>
    <source>
        <strain evidence="23 25">WMS-il1</strain>
    </source>
</reference>
<dbReference type="Pfam" id="PF16114">
    <property type="entry name" value="Citrate_bind"/>
    <property type="match status" value="1"/>
</dbReference>
<evidence type="ECO:0000256" key="8">
    <source>
        <dbReference type="ARBA" id="ARBA00022553"/>
    </source>
</evidence>
<dbReference type="PANTHER" id="PTHR23118:SF42">
    <property type="entry name" value="ATP-CITRATE SYNTHASE"/>
    <property type="match status" value="1"/>
</dbReference>
<dbReference type="OrthoDB" id="3261737at2759"/>
<proteinExistence type="inferred from homology"/>
<evidence type="ECO:0000256" key="5">
    <source>
        <dbReference type="ARBA" id="ARBA00022490"/>
    </source>
</evidence>
<comment type="subunit">
    <text evidence="17">Homotetramer.</text>
</comment>
<feature type="domain" description="ATP-citrate synthase citrate-binding" evidence="20">
    <location>
        <begin position="262"/>
        <end position="438"/>
    </location>
</feature>
<evidence type="ECO:0000313" key="24">
    <source>
        <dbReference type="Proteomes" id="UP000274504"/>
    </source>
</evidence>
<comment type="catalytic activity">
    <reaction evidence="17">
        <text>oxaloacetate + acetyl-CoA + ADP + phosphate = citrate + ATP + CoA</text>
        <dbReference type="Rhea" id="RHEA:21160"/>
        <dbReference type="ChEBI" id="CHEBI:16452"/>
        <dbReference type="ChEBI" id="CHEBI:16947"/>
        <dbReference type="ChEBI" id="CHEBI:30616"/>
        <dbReference type="ChEBI" id="CHEBI:43474"/>
        <dbReference type="ChEBI" id="CHEBI:57287"/>
        <dbReference type="ChEBI" id="CHEBI:57288"/>
        <dbReference type="ChEBI" id="CHEBI:456216"/>
        <dbReference type="EC" id="2.3.3.8"/>
    </reaction>
</comment>
<dbReference type="InterPro" id="IPR005811">
    <property type="entry name" value="SUCC_ACL_C"/>
</dbReference>
<keyword evidence="5 17" id="KW-0963">Cytoplasm</keyword>
<comment type="similarity">
    <text evidence="4 17">In the N-terminal section; belongs to the succinate/malate CoA ligase beta subunit family.</text>
</comment>
<dbReference type="Gene3D" id="3.30.470.110">
    <property type="match status" value="1"/>
</dbReference>
<keyword evidence="8" id="KW-0597">Phosphoprotein</keyword>
<evidence type="ECO:0000256" key="1">
    <source>
        <dbReference type="ARBA" id="ARBA00001946"/>
    </source>
</evidence>
<dbReference type="GO" id="GO:0006101">
    <property type="term" value="P:citrate metabolic process"/>
    <property type="evidence" value="ECO:0007669"/>
    <property type="project" value="InterPro"/>
</dbReference>
<evidence type="ECO:0000256" key="7">
    <source>
        <dbReference type="ARBA" id="ARBA00022516"/>
    </source>
</evidence>
<dbReference type="Gene3D" id="1.10.580.10">
    <property type="entry name" value="Citrate Synthase, domain 1"/>
    <property type="match status" value="1"/>
</dbReference>
<evidence type="ECO:0000256" key="17">
    <source>
        <dbReference type="PIRNR" id="PIRNR036511"/>
    </source>
</evidence>
<dbReference type="Pfam" id="PF24948">
    <property type="entry name" value="Citrate_synth_N"/>
    <property type="match status" value="1"/>
</dbReference>
<evidence type="ECO:0000259" key="20">
    <source>
        <dbReference type="Pfam" id="PF16114"/>
    </source>
</evidence>
<dbReference type="FunFam" id="3.40.50.261:FF:000003">
    <property type="entry name" value="ATP-citrate synthase subunit"/>
    <property type="match status" value="1"/>
</dbReference>
<dbReference type="GO" id="GO:0006633">
    <property type="term" value="P:fatty acid biosynthetic process"/>
    <property type="evidence" value="ECO:0007669"/>
    <property type="project" value="TreeGrafter"/>
</dbReference>
<keyword evidence="11 17" id="KW-0547">Nucleotide-binding</keyword>
<dbReference type="PROSITE" id="PS01216">
    <property type="entry name" value="SUCCINYL_COA_LIG_1"/>
    <property type="match status" value="1"/>
</dbReference>
<comment type="cofactor">
    <cofactor evidence="1">
        <name>Mg(2+)</name>
        <dbReference type="ChEBI" id="CHEBI:18420"/>
    </cofactor>
</comment>
<dbReference type="InterPro" id="IPR036291">
    <property type="entry name" value="NAD(P)-bd_dom_sf"/>
</dbReference>
<dbReference type="Gene3D" id="3.40.50.720">
    <property type="entry name" value="NAD(P)-binding Rossmann-like Domain"/>
    <property type="match status" value="1"/>
</dbReference>
<name>A0A158QCN6_HYMDI</name>
<dbReference type="InterPro" id="IPR033847">
    <property type="entry name" value="Citrt_syn/SCS-alpha_CS"/>
</dbReference>
<dbReference type="InterPro" id="IPR056749">
    <property type="entry name" value="Citrate_synth_N"/>
</dbReference>
<evidence type="ECO:0000313" key="26">
    <source>
        <dbReference type="WBParaSite" id="HDID_0000173901-mRNA-1"/>
    </source>
</evidence>
<evidence type="ECO:0000256" key="3">
    <source>
        <dbReference type="ARBA" id="ARBA00005899"/>
    </source>
</evidence>
<dbReference type="FunFam" id="3.40.50.261:FF:000004">
    <property type="entry name" value="ATP-citrate synthase subunit"/>
    <property type="match status" value="1"/>
</dbReference>
<dbReference type="EMBL" id="UYSG01000354">
    <property type="protein sequence ID" value="VDL19201.1"/>
    <property type="molecule type" value="Genomic_DNA"/>
</dbReference>
<dbReference type="SUPFAM" id="SSF52210">
    <property type="entry name" value="Succinyl-CoA synthetase domains"/>
    <property type="match status" value="1"/>
</dbReference>
<evidence type="ECO:0000256" key="11">
    <source>
        <dbReference type="ARBA" id="ARBA00022741"/>
    </source>
</evidence>
<dbReference type="GO" id="GO:0005829">
    <property type="term" value="C:cytosol"/>
    <property type="evidence" value="ECO:0007669"/>
    <property type="project" value="UniProtKB-SubCell"/>
</dbReference>
<dbReference type="InterPro" id="IPR036969">
    <property type="entry name" value="Citrate_synthase_sf"/>
</dbReference>
<evidence type="ECO:0000259" key="21">
    <source>
        <dbReference type="Pfam" id="PF24948"/>
    </source>
</evidence>
<comment type="subcellular location">
    <subcellularLocation>
        <location evidence="2">Cytoplasm</location>
        <location evidence="2">Cytosol</location>
    </subcellularLocation>
</comment>
<keyword evidence="7 17" id="KW-0444">Lipid biosynthesis</keyword>
<evidence type="ECO:0000256" key="16">
    <source>
        <dbReference type="ARBA" id="ARBA00023098"/>
    </source>
</evidence>
<feature type="domain" description="ATP-citrate synthase/succinyl-CoA ligase C-terminal" evidence="19">
    <location>
        <begin position="670"/>
        <end position="779"/>
    </location>
</feature>
<feature type="domain" description="ATP-citrate synthase ATP-grasp" evidence="21">
    <location>
        <begin position="2"/>
        <end position="240"/>
    </location>
</feature>
<dbReference type="EC" id="2.3.3.8" evidence="17"/>
<dbReference type="PANTHER" id="PTHR23118">
    <property type="entry name" value="ATP-CITRATE SYNTHASE"/>
    <property type="match status" value="1"/>
</dbReference>
<keyword evidence="12 17" id="KW-0067">ATP-binding</keyword>
<evidence type="ECO:0000256" key="14">
    <source>
        <dbReference type="ARBA" id="ARBA00022843"/>
    </source>
</evidence>
<feature type="active site" description="Tele-phosphohistidine intermediate" evidence="18">
    <location>
        <position position="778"/>
    </location>
</feature>
<dbReference type="EMBL" id="CABIJS010000543">
    <property type="protein sequence ID" value="VUZ52977.1"/>
    <property type="molecule type" value="Genomic_DNA"/>
</dbReference>
<keyword evidence="25" id="KW-1185">Reference proteome</keyword>
<evidence type="ECO:0000313" key="25">
    <source>
        <dbReference type="Proteomes" id="UP000321570"/>
    </source>
</evidence>
<dbReference type="SUPFAM" id="SSF51735">
    <property type="entry name" value="NAD(P)-binding Rossmann-fold domains"/>
    <property type="match status" value="1"/>
</dbReference>